<accession>A0A212J9R9</accession>
<feature type="transmembrane region" description="Helical" evidence="2">
    <location>
        <begin position="177"/>
        <end position="196"/>
    </location>
</feature>
<evidence type="ECO:0000313" key="3">
    <source>
        <dbReference type="EMBL" id="SBV96180.1"/>
    </source>
</evidence>
<evidence type="ECO:0000256" key="2">
    <source>
        <dbReference type="SAM" id="Phobius"/>
    </source>
</evidence>
<protein>
    <submittedName>
        <fullName evidence="3">Uncharacterized protein</fullName>
    </submittedName>
</protein>
<feature type="region of interest" description="Disordered" evidence="1">
    <location>
        <begin position="243"/>
        <end position="264"/>
    </location>
</feature>
<reference evidence="3" key="1">
    <citation type="submission" date="2016-04" db="EMBL/GenBank/DDBJ databases">
        <authorList>
            <person name="Evans L.H."/>
            <person name="Alamgir A."/>
            <person name="Owens N."/>
            <person name="Weber N.D."/>
            <person name="Virtaneva K."/>
            <person name="Barbian K."/>
            <person name="Babar A."/>
            <person name="Rosenke K."/>
        </authorList>
    </citation>
    <scope>NUCLEOTIDE SEQUENCE</scope>
    <source>
        <strain evidence="3">92-2</strain>
    </source>
</reference>
<keyword evidence="2" id="KW-0472">Membrane</keyword>
<keyword evidence="2" id="KW-0812">Transmembrane</keyword>
<organism evidence="3">
    <name type="scientific">uncultured Desulfovibrio sp</name>
    <dbReference type="NCBI Taxonomy" id="167968"/>
    <lineage>
        <taxon>Bacteria</taxon>
        <taxon>Pseudomonadati</taxon>
        <taxon>Thermodesulfobacteriota</taxon>
        <taxon>Desulfovibrionia</taxon>
        <taxon>Desulfovibrionales</taxon>
        <taxon>Desulfovibrionaceae</taxon>
        <taxon>Desulfovibrio</taxon>
        <taxon>environmental samples</taxon>
    </lineage>
</organism>
<name>A0A212J9R9_9BACT</name>
<dbReference type="AlphaFoldDB" id="A0A212J9R9"/>
<dbReference type="EMBL" id="FLUP01000001">
    <property type="protein sequence ID" value="SBV96180.1"/>
    <property type="molecule type" value="Genomic_DNA"/>
</dbReference>
<keyword evidence="2" id="KW-1133">Transmembrane helix</keyword>
<evidence type="ECO:0000256" key="1">
    <source>
        <dbReference type="SAM" id="MobiDB-lite"/>
    </source>
</evidence>
<gene>
    <name evidence="3" type="ORF">KM92DES2_10759</name>
</gene>
<sequence>MAGHTNSKERGSVFLAAKHMPNISHVLRRRLALAVWVAALLLFLLLGVWNVNEDRQEAENRLGSEAGRTAAQLAALLSLPAWELDELTARTIVMAAMTDESIYAIKVQTPRGMLEGQRRNYQWEPIPWDDEIAENSVQGMNPLKMEGRPVGSVEVYLSPRITDEDLAQKARREVARFCLSALFSTLVLLALLWHWGDLARLKALLLERTAPRGTAASGEPAADSTPAASMEPGLADIFESGSACDSAAPGHAPSPQPAAEAQGRSIAPLSEDIAAGAVVSAELGRAFLLRRPEAWRVTAGMFGRTFAPAPDLLLRLYALEDADNLCRLGRILEKAAPCVGAERLASAAHAMQWAVNDSDAASAAQAVEECVLALREVLGALEGQTARKESKPSVQEGGR</sequence>
<dbReference type="InterPro" id="IPR036641">
    <property type="entry name" value="HPT_dom_sf"/>
</dbReference>
<dbReference type="SUPFAM" id="SSF47226">
    <property type="entry name" value="Histidine-containing phosphotransfer domain, HPT domain"/>
    <property type="match status" value="1"/>
</dbReference>
<dbReference type="GO" id="GO:0000160">
    <property type="term" value="P:phosphorelay signal transduction system"/>
    <property type="evidence" value="ECO:0007669"/>
    <property type="project" value="InterPro"/>
</dbReference>
<proteinExistence type="predicted"/>
<feature type="transmembrane region" description="Helical" evidence="2">
    <location>
        <begin position="31"/>
        <end position="51"/>
    </location>
</feature>